<comment type="caution">
    <text evidence="2">The sequence shown here is derived from an EMBL/GenBank/DDBJ whole genome shotgun (WGS) entry which is preliminary data.</text>
</comment>
<dbReference type="AlphaFoldDB" id="A0A2S5KT77"/>
<dbReference type="EMBL" id="PRLP01000023">
    <property type="protein sequence ID" value="PPC77950.1"/>
    <property type="molecule type" value="Genomic_DNA"/>
</dbReference>
<dbReference type="Proteomes" id="UP000238196">
    <property type="component" value="Unassembled WGS sequence"/>
</dbReference>
<accession>A0A2S5KT77</accession>
<evidence type="ECO:0000313" key="2">
    <source>
        <dbReference type="EMBL" id="PPC77950.1"/>
    </source>
</evidence>
<evidence type="ECO:0000259" key="1">
    <source>
        <dbReference type="Pfam" id="PF20613"/>
    </source>
</evidence>
<organism evidence="2 3">
    <name type="scientific">Proteobacteria bacterium 228</name>
    <dbReference type="NCBI Taxonomy" id="2083153"/>
    <lineage>
        <taxon>Bacteria</taxon>
        <taxon>Pseudomonadati</taxon>
        <taxon>Pseudomonadota</taxon>
    </lineage>
</organism>
<name>A0A2S5KT77_9PROT</name>
<sequence length="275" mass="31395">MSNTSEAAAFCTMPDQQSFFPVDIVEYSPSDGSTVHLKRFATGSDGQEYAVKGMMDGENSPVAVVYSNQIPTSEWFCTKLADKCNLPTAPCKILRDPETGEYFFGSRLEHAIKKGQLDVINFLNLLKGSNLHFRRQLVAIYAFDLFIHNIDRHVNNYLYVNGTVGTSLIAFDFSLSCFVMGWPLDIDEQSPPTNKTRLVWDQIIKKNITFTDDCYLTARNVLQCLENIPADFIESILEEIPVTWKDPALHECLVNWWKSDERIEMLEQIRTEIEK</sequence>
<evidence type="ECO:0000313" key="3">
    <source>
        <dbReference type="Proteomes" id="UP000238196"/>
    </source>
</evidence>
<protein>
    <recommendedName>
        <fullName evidence="1">HipA-like kinase domain-containing protein</fullName>
    </recommendedName>
</protein>
<dbReference type="OrthoDB" id="7550081at2"/>
<feature type="domain" description="HipA-like kinase" evidence="1">
    <location>
        <begin position="42"/>
        <end position="156"/>
    </location>
</feature>
<proteinExistence type="predicted"/>
<dbReference type="InterPro" id="IPR046748">
    <property type="entry name" value="HipA_2"/>
</dbReference>
<gene>
    <name evidence="2" type="ORF">C4K68_07850</name>
</gene>
<dbReference type="Pfam" id="PF20613">
    <property type="entry name" value="HipA_2"/>
    <property type="match status" value="1"/>
</dbReference>
<reference evidence="2 3" key="1">
    <citation type="submission" date="2018-02" db="EMBL/GenBank/DDBJ databases">
        <title>novel marine gammaproteobacteria from coastal saline agro ecosystem.</title>
        <authorList>
            <person name="Krishnan R."/>
            <person name="Ramesh Kumar N."/>
        </authorList>
    </citation>
    <scope>NUCLEOTIDE SEQUENCE [LARGE SCALE GENOMIC DNA]</scope>
    <source>
        <strain evidence="2 3">228</strain>
    </source>
</reference>